<gene>
    <name evidence="3" type="ORF">GCM10017781_03260</name>
    <name evidence="4" type="ORF">HNQ07_000715</name>
</gene>
<feature type="domain" description="LysM" evidence="2">
    <location>
        <begin position="25"/>
        <end position="68"/>
    </location>
</feature>
<dbReference type="EMBL" id="BNAJ01000001">
    <property type="protein sequence ID" value="GHF30490.1"/>
    <property type="molecule type" value="Genomic_DNA"/>
</dbReference>
<proteinExistence type="predicted"/>
<evidence type="ECO:0000259" key="2">
    <source>
        <dbReference type="PROSITE" id="PS51782"/>
    </source>
</evidence>
<dbReference type="Proteomes" id="UP000539473">
    <property type="component" value="Unassembled WGS sequence"/>
</dbReference>
<dbReference type="CDD" id="cd00118">
    <property type="entry name" value="LysM"/>
    <property type="match status" value="1"/>
</dbReference>
<protein>
    <submittedName>
        <fullName evidence="4">Rare lipoprotein A</fullName>
    </submittedName>
</protein>
<dbReference type="InterPro" id="IPR036908">
    <property type="entry name" value="RlpA-like_sf"/>
</dbReference>
<dbReference type="Pfam" id="PF03330">
    <property type="entry name" value="DPBB_1"/>
    <property type="match status" value="1"/>
</dbReference>
<dbReference type="InterPro" id="IPR036779">
    <property type="entry name" value="LysM_dom_sf"/>
</dbReference>
<dbReference type="SMART" id="SM00257">
    <property type="entry name" value="LysM"/>
    <property type="match status" value="1"/>
</dbReference>
<evidence type="ECO:0000313" key="5">
    <source>
        <dbReference type="Proteomes" id="UP000539473"/>
    </source>
</evidence>
<keyword evidence="1" id="KW-0732">Signal</keyword>
<evidence type="ECO:0000313" key="6">
    <source>
        <dbReference type="Proteomes" id="UP000619376"/>
    </source>
</evidence>
<dbReference type="SUPFAM" id="SSF50685">
    <property type="entry name" value="Barwin-like endoglucanases"/>
    <property type="match status" value="1"/>
</dbReference>
<organism evidence="4 5">
    <name type="scientific">Deinococcus metalli</name>
    <dbReference type="NCBI Taxonomy" id="1141878"/>
    <lineage>
        <taxon>Bacteria</taxon>
        <taxon>Thermotogati</taxon>
        <taxon>Deinococcota</taxon>
        <taxon>Deinococci</taxon>
        <taxon>Deinococcales</taxon>
        <taxon>Deinococcaceae</taxon>
        <taxon>Deinococcus</taxon>
    </lineage>
</organism>
<reference evidence="6" key="2">
    <citation type="journal article" date="2019" name="Int. J. Syst. Evol. Microbiol.">
        <title>The Global Catalogue of Microorganisms (GCM) 10K type strain sequencing project: providing services to taxonomists for standard genome sequencing and annotation.</title>
        <authorList>
            <consortium name="The Broad Institute Genomics Platform"/>
            <consortium name="The Broad Institute Genome Sequencing Center for Infectious Disease"/>
            <person name="Wu L."/>
            <person name="Ma J."/>
        </authorList>
    </citation>
    <scope>NUCLEOTIDE SEQUENCE [LARGE SCALE GENOMIC DNA]</scope>
    <source>
        <strain evidence="6">CGMCC 1.18437</strain>
    </source>
</reference>
<dbReference type="Gene3D" id="3.10.350.10">
    <property type="entry name" value="LysM domain"/>
    <property type="match status" value="1"/>
</dbReference>
<dbReference type="AlphaFoldDB" id="A0A7W8KDX8"/>
<keyword evidence="6" id="KW-1185">Reference proteome</keyword>
<reference evidence="4 5" key="3">
    <citation type="submission" date="2020-08" db="EMBL/GenBank/DDBJ databases">
        <title>Genomic Encyclopedia of Type Strains, Phase IV (KMG-IV): sequencing the most valuable type-strain genomes for metagenomic binning, comparative biology and taxonomic classification.</title>
        <authorList>
            <person name="Goeker M."/>
        </authorList>
    </citation>
    <scope>NUCLEOTIDE SEQUENCE [LARGE SCALE GENOMIC DNA]</scope>
    <source>
        <strain evidence="4 5">DSM 27521</strain>
    </source>
</reference>
<reference evidence="3" key="4">
    <citation type="submission" date="2024-05" db="EMBL/GenBank/DDBJ databases">
        <authorList>
            <person name="Sun Q."/>
            <person name="Zhou Y."/>
        </authorList>
    </citation>
    <scope>NUCLEOTIDE SEQUENCE</scope>
    <source>
        <strain evidence="3">CGMCC 1.18437</strain>
    </source>
</reference>
<dbReference type="Pfam" id="PF01476">
    <property type="entry name" value="LysM"/>
    <property type="match status" value="1"/>
</dbReference>
<evidence type="ECO:0000313" key="4">
    <source>
        <dbReference type="EMBL" id="MBB5375271.1"/>
    </source>
</evidence>
<dbReference type="EMBL" id="JACHFK010000001">
    <property type="protein sequence ID" value="MBB5375271.1"/>
    <property type="molecule type" value="Genomic_DNA"/>
</dbReference>
<accession>A0A7W8KDX8</accession>
<dbReference type="InterPro" id="IPR009009">
    <property type="entry name" value="RlpA-like_DPBB"/>
</dbReference>
<comment type="caution">
    <text evidence="4">The sequence shown here is derived from an EMBL/GenBank/DDBJ whole genome shotgun (WGS) entry which is preliminary data.</text>
</comment>
<reference evidence="3" key="1">
    <citation type="journal article" date="2014" name="Int. J. Syst. Evol. Microbiol.">
        <title>Complete genome of a new Firmicutes species belonging to the dominant human colonic microbiota ('Ruminococcus bicirculans') reveals two chromosomes and a selective capacity to utilize plant glucans.</title>
        <authorList>
            <consortium name="NISC Comparative Sequencing Program"/>
            <person name="Wegmann U."/>
            <person name="Louis P."/>
            <person name="Goesmann A."/>
            <person name="Henrissat B."/>
            <person name="Duncan S.H."/>
            <person name="Flint H.J."/>
        </authorList>
    </citation>
    <scope>NUCLEOTIDE SEQUENCE</scope>
    <source>
        <strain evidence="3">CGMCC 1.18437</strain>
    </source>
</reference>
<dbReference type="Proteomes" id="UP000619376">
    <property type="component" value="Unassembled WGS sequence"/>
</dbReference>
<evidence type="ECO:0000256" key="1">
    <source>
        <dbReference type="SAM" id="SignalP"/>
    </source>
</evidence>
<name>A0A7W8KDX8_9DEIO</name>
<dbReference type="PANTHER" id="PTHR34183:SF8">
    <property type="entry name" value="ENDOLYTIC PEPTIDOGLYCAN TRANSGLYCOSYLASE RLPA-RELATED"/>
    <property type="match status" value="1"/>
</dbReference>
<keyword evidence="4" id="KW-0449">Lipoprotein</keyword>
<feature type="chain" id="PRO_5030761287" evidence="1">
    <location>
        <begin position="24"/>
        <end position="179"/>
    </location>
</feature>
<dbReference type="Gene3D" id="2.40.40.10">
    <property type="entry name" value="RlpA-like domain"/>
    <property type="match status" value="1"/>
</dbReference>
<dbReference type="SUPFAM" id="SSF54106">
    <property type="entry name" value="LysM domain"/>
    <property type="match status" value="1"/>
</dbReference>
<sequence length="179" mass="18408">MRTGGWLRAALLAGAALTGAADANRVYRVQPGDTLWSLAHANGTTVANLLALNPRPAATLRAGEVILLPDREAADEVVTGEVAAPVTPAGAVQVGQAVYYPGRPDATTAMTAAHLTLPKGTWVRVTHRVTGRSVDVLINDRGPFGVPSRIIDLSAAAAQKLGILSEGVAPVTVAVLARP</sequence>
<evidence type="ECO:0000313" key="3">
    <source>
        <dbReference type="EMBL" id="GHF30490.1"/>
    </source>
</evidence>
<dbReference type="PROSITE" id="PS51782">
    <property type="entry name" value="LYSM"/>
    <property type="match status" value="1"/>
</dbReference>
<dbReference type="RefSeq" id="WP_229831751.1">
    <property type="nucleotide sequence ID" value="NZ_BNAJ01000001.1"/>
</dbReference>
<dbReference type="CDD" id="cd22268">
    <property type="entry name" value="DPBB_RlpA-like"/>
    <property type="match status" value="1"/>
</dbReference>
<feature type="signal peptide" evidence="1">
    <location>
        <begin position="1"/>
        <end position="23"/>
    </location>
</feature>
<dbReference type="InterPro" id="IPR018392">
    <property type="entry name" value="LysM"/>
</dbReference>
<dbReference type="PANTHER" id="PTHR34183">
    <property type="entry name" value="ENDOLYTIC PEPTIDOGLYCAN TRANSGLYCOSYLASE RLPA"/>
    <property type="match status" value="1"/>
</dbReference>